<name>A0A498DFA1_9BACI</name>
<evidence type="ECO:0000313" key="1">
    <source>
        <dbReference type="EMBL" id="RLL48205.1"/>
    </source>
</evidence>
<dbReference type="Gene3D" id="1.20.120.1450">
    <property type="match status" value="1"/>
</dbReference>
<comment type="caution">
    <text evidence="1">The sequence shown here is derived from an EMBL/GenBank/DDBJ whole genome shotgun (WGS) entry which is preliminary data.</text>
</comment>
<dbReference type="Pfam" id="PF07307">
    <property type="entry name" value="HEPPP_synt_1"/>
    <property type="match status" value="1"/>
</dbReference>
<organism evidence="1 2">
    <name type="scientific">Oceanobacillus piezotolerans</name>
    <dbReference type="NCBI Taxonomy" id="2448030"/>
    <lineage>
        <taxon>Bacteria</taxon>
        <taxon>Bacillati</taxon>
        <taxon>Bacillota</taxon>
        <taxon>Bacilli</taxon>
        <taxon>Bacillales</taxon>
        <taxon>Bacillaceae</taxon>
        <taxon>Oceanobacillus</taxon>
    </lineage>
</organism>
<protein>
    <recommendedName>
        <fullName evidence="3">Heptaprenyl diphosphate synthase</fullName>
    </recommendedName>
</protein>
<dbReference type="Proteomes" id="UP000270219">
    <property type="component" value="Unassembled WGS sequence"/>
</dbReference>
<sequence length="244" mass="28771">MKTSNMEIESVKKHIEEVMHYPYIERFLNKPIIDEEKLAVIMTIIHNQSVLSEIEKERYITTAVLVQVALDTHERVLESHESNPEFDRLPNQLKVLAGDYYSGLYYYLLSEIDDIQMIHILATAIKEINENKMNLYYMKYFSIDEYLELVKKINFGLIDHISVYLNDTSLNDVASEWLLLCQLTKEIDVLEREQNTQNENPDSFYQQLVHVWKTKSLSLSNKVGTIPDKHATYQKYLKSRISNW</sequence>
<dbReference type="OrthoDB" id="2417886at2"/>
<dbReference type="InterPro" id="IPR009920">
    <property type="entry name" value="HEPPP_synth_su1"/>
</dbReference>
<evidence type="ECO:0000313" key="2">
    <source>
        <dbReference type="Proteomes" id="UP000270219"/>
    </source>
</evidence>
<gene>
    <name evidence="1" type="ORF">D8M04_02710</name>
</gene>
<evidence type="ECO:0008006" key="3">
    <source>
        <dbReference type="Google" id="ProtNLM"/>
    </source>
</evidence>
<dbReference type="AlphaFoldDB" id="A0A498DFA1"/>
<dbReference type="RefSeq" id="WP_121521166.1">
    <property type="nucleotide sequence ID" value="NZ_RCHR01000001.1"/>
</dbReference>
<proteinExistence type="predicted"/>
<dbReference type="EMBL" id="RCHR01000001">
    <property type="protein sequence ID" value="RLL48205.1"/>
    <property type="molecule type" value="Genomic_DNA"/>
</dbReference>
<accession>A0A498DFA1</accession>
<dbReference type="GO" id="GO:0009234">
    <property type="term" value="P:menaquinone biosynthetic process"/>
    <property type="evidence" value="ECO:0007669"/>
    <property type="project" value="InterPro"/>
</dbReference>
<reference evidence="1 2" key="1">
    <citation type="submission" date="2018-10" db="EMBL/GenBank/DDBJ databases">
        <title>Oceanobacillus sp. YLB-02 draft genome.</title>
        <authorList>
            <person name="Yu L."/>
        </authorList>
    </citation>
    <scope>NUCLEOTIDE SEQUENCE [LARGE SCALE GENOMIC DNA]</scope>
    <source>
        <strain evidence="1 2">YLB-02</strain>
    </source>
</reference>
<keyword evidence="2" id="KW-1185">Reference proteome</keyword>